<name>A0A4Z0JH18_9LACO</name>
<dbReference type="RefSeq" id="WP_135374499.1">
    <property type="nucleotide sequence ID" value="NZ_RKLY01000042.1"/>
</dbReference>
<accession>A0A4Z0JH18</accession>
<keyword evidence="2" id="KW-1185">Reference proteome</keyword>
<evidence type="ECO:0008006" key="3">
    <source>
        <dbReference type="Google" id="ProtNLM"/>
    </source>
</evidence>
<dbReference type="SUPFAM" id="SSF46689">
    <property type="entry name" value="Homeodomain-like"/>
    <property type="match status" value="1"/>
</dbReference>
<dbReference type="Proteomes" id="UP000298021">
    <property type="component" value="Unassembled WGS sequence"/>
</dbReference>
<evidence type="ECO:0000313" key="1">
    <source>
        <dbReference type="EMBL" id="TGD21253.1"/>
    </source>
</evidence>
<gene>
    <name evidence="1" type="ORF">EGT49_11610</name>
</gene>
<dbReference type="EMBL" id="RKLY01000042">
    <property type="protein sequence ID" value="TGD21253.1"/>
    <property type="molecule type" value="Genomic_DNA"/>
</dbReference>
<dbReference type="AlphaFoldDB" id="A0A4Z0JH18"/>
<reference evidence="1 2" key="1">
    <citation type="submission" date="2018-10" db="EMBL/GenBank/DDBJ databases">
        <title>Lactobacillus sp. R7 and Lactobacillus sp. R19 isolated from fermented mustard green product of Taiwan.</title>
        <authorList>
            <person name="Lin S.-T."/>
        </authorList>
    </citation>
    <scope>NUCLEOTIDE SEQUENCE [LARGE SCALE GENOMIC DNA]</scope>
    <source>
        <strain evidence="1 2">BCRC 81127</strain>
    </source>
</reference>
<sequence length="160" mass="18943">MGKKYDQLIDKVYIHLSNQHIDTIHVTQFVRIWNISRSTLYVNFDGMEDLYLSSFEKKIIVKASQNSNSLKDFIEELIKNIDQAKVFCRNCNHLNEKAFKKRIIENDIKLEIERFNLMTNSSKASVIFSLTYLITKWFEEDLKISKTEILKELNNCLEIN</sequence>
<comment type="caution">
    <text evidence="1">The sequence shown here is derived from an EMBL/GenBank/DDBJ whole genome shotgun (WGS) entry which is preliminary data.</text>
</comment>
<evidence type="ECO:0000313" key="2">
    <source>
        <dbReference type="Proteomes" id="UP000298021"/>
    </source>
</evidence>
<dbReference type="OrthoDB" id="2316539at2"/>
<organism evidence="1 2">
    <name type="scientific">Companilactobacillus suantsaicola</name>
    <dbReference type="NCBI Taxonomy" id="2487723"/>
    <lineage>
        <taxon>Bacteria</taxon>
        <taxon>Bacillati</taxon>
        <taxon>Bacillota</taxon>
        <taxon>Bacilli</taxon>
        <taxon>Lactobacillales</taxon>
        <taxon>Lactobacillaceae</taxon>
        <taxon>Companilactobacillus</taxon>
    </lineage>
</organism>
<dbReference type="InterPro" id="IPR009057">
    <property type="entry name" value="Homeodomain-like_sf"/>
</dbReference>
<dbReference type="Gene3D" id="1.10.357.10">
    <property type="entry name" value="Tetracycline Repressor, domain 2"/>
    <property type="match status" value="1"/>
</dbReference>
<proteinExistence type="predicted"/>
<protein>
    <recommendedName>
        <fullName evidence="3">TetR/AcrR family transcriptional regulator</fullName>
    </recommendedName>
</protein>